<keyword evidence="1" id="KW-0496">Mitochondrion</keyword>
<proteinExistence type="predicted"/>
<gene>
    <name evidence="1" type="ORF">AEK19_MT1027</name>
</gene>
<organism evidence="1">
    <name type="scientific">Utricularia reniformis</name>
    <dbReference type="NCBI Taxonomy" id="192314"/>
    <lineage>
        <taxon>Eukaryota</taxon>
        <taxon>Viridiplantae</taxon>
        <taxon>Streptophyta</taxon>
        <taxon>Embryophyta</taxon>
        <taxon>Tracheophyta</taxon>
        <taxon>Spermatophyta</taxon>
        <taxon>Magnoliopsida</taxon>
        <taxon>eudicotyledons</taxon>
        <taxon>Gunneridae</taxon>
        <taxon>Pentapetalae</taxon>
        <taxon>asterids</taxon>
        <taxon>lamiids</taxon>
        <taxon>Lamiales</taxon>
        <taxon>Lentibulariaceae</taxon>
        <taxon>Utricularia</taxon>
    </lineage>
</organism>
<name>A0A1Y0B1M0_9LAMI</name>
<dbReference type="EMBL" id="KY774314">
    <property type="protein sequence ID" value="ART31249.1"/>
    <property type="molecule type" value="Genomic_DNA"/>
</dbReference>
<protein>
    <submittedName>
        <fullName evidence="1">Uncharacterized protein</fullName>
    </submittedName>
</protein>
<reference evidence="1" key="1">
    <citation type="submission" date="2017-03" db="EMBL/GenBank/DDBJ databases">
        <title>The mitochondrial genome of the carnivorous plant Utricularia reniformis (Lentibulariaceae): structure, comparative analysis and evolutionary landmarks.</title>
        <authorList>
            <person name="Silva S.R."/>
            <person name="Alvarenga D.O."/>
            <person name="Michael T.P."/>
            <person name="Miranda V.F.O."/>
            <person name="Varani A.M."/>
        </authorList>
    </citation>
    <scope>NUCLEOTIDE SEQUENCE</scope>
</reference>
<evidence type="ECO:0000313" key="1">
    <source>
        <dbReference type="EMBL" id="ART31249.1"/>
    </source>
</evidence>
<sequence length="44" mass="4794">MVAVGTSQQAGLYSSFRSDFTPRVRTKGKARETCLYSGTSFSTN</sequence>
<accession>A0A1Y0B1M0</accession>
<dbReference type="AlphaFoldDB" id="A0A1Y0B1M0"/>
<geneLocation type="mitochondrion" evidence="1"/>